<comment type="function">
    <text evidence="6">Axonemal protein which is implicated in axonemal and/or peri-axonemal structure assembly and regulates flagellum assembly and beating and therefore sperm motility.</text>
</comment>
<dbReference type="SMART" id="SM00028">
    <property type="entry name" value="TPR"/>
    <property type="match status" value="2"/>
</dbReference>
<dbReference type="SUPFAM" id="SSF48452">
    <property type="entry name" value="TPR-like"/>
    <property type="match status" value="1"/>
</dbReference>
<feature type="repeat" description="TPR" evidence="7">
    <location>
        <begin position="115"/>
        <end position="148"/>
    </location>
</feature>
<reference evidence="9" key="1">
    <citation type="submission" date="2025-08" db="UniProtKB">
        <authorList>
            <consortium name="RefSeq"/>
        </authorList>
    </citation>
    <scope>IDENTIFICATION</scope>
</reference>
<dbReference type="PANTHER" id="PTHR46630">
    <property type="entry name" value="TETRATRICOPEPTIDE REPEAT PROTEIN 29"/>
    <property type="match status" value="1"/>
</dbReference>
<evidence type="ECO:0000256" key="7">
    <source>
        <dbReference type="PROSITE-ProRule" id="PRU00339"/>
    </source>
</evidence>
<keyword evidence="2" id="KW-0963">Cytoplasm</keyword>
<evidence type="ECO:0000313" key="9">
    <source>
        <dbReference type="RefSeq" id="XP_008584983.1"/>
    </source>
</evidence>
<evidence type="ECO:0000256" key="1">
    <source>
        <dbReference type="ARBA" id="ARBA00004496"/>
    </source>
</evidence>
<dbReference type="GeneID" id="103602349"/>
<keyword evidence="4 7" id="KW-0802">TPR repeat</keyword>
<keyword evidence="3" id="KW-0677">Repeat</keyword>
<evidence type="ECO:0000313" key="8">
    <source>
        <dbReference type="Proteomes" id="UP000694923"/>
    </source>
</evidence>
<evidence type="ECO:0000256" key="2">
    <source>
        <dbReference type="ARBA" id="ARBA00022490"/>
    </source>
</evidence>
<dbReference type="RefSeq" id="XP_008584983.1">
    <property type="nucleotide sequence ID" value="XM_008586761.1"/>
</dbReference>
<dbReference type="InterPro" id="IPR019734">
    <property type="entry name" value="TPR_rpt"/>
</dbReference>
<keyword evidence="8" id="KW-1185">Reference proteome</keyword>
<sequence length="236" mass="26488">MAHWCGKGTINSETSTCNFLATYPPIHELKNHPSQIKLGTSVCYHTLQGPTWPGAWALNTYSKISADLDDDLSLGRAYEAIAKVLQSQGEMTEAITYLKKVVSITKDNFQSLDIVRSSTMLGDIYNKKGDYSKASEYFQEAFDATVELMNMPLMDETKVHYGIAKAHDMMLMVNNCIESANLTSLQSLLSWKENRSNIGPYLTIGESGRSAMENLSQNSEYLHELHRFPDNQKNDN</sequence>
<evidence type="ECO:0000256" key="4">
    <source>
        <dbReference type="ARBA" id="ARBA00022803"/>
    </source>
</evidence>
<dbReference type="Proteomes" id="UP000694923">
    <property type="component" value="Unplaced"/>
</dbReference>
<feature type="repeat" description="TPR" evidence="7">
    <location>
        <begin position="75"/>
        <end position="108"/>
    </location>
</feature>
<evidence type="ECO:0000256" key="6">
    <source>
        <dbReference type="ARBA" id="ARBA00044739"/>
    </source>
</evidence>
<name>A0ABM0RWJ2_GALVR</name>
<dbReference type="InterPro" id="IPR051476">
    <property type="entry name" value="Bac_ResReg_Asp_Phosphatase"/>
</dbReference>
<accession>A0ABM0RWJ2</accession>
<evidence type="ECO:0000256" key="5">
    <source>
        <dbReference type="ARBA" id="ARBA00040665"/>
    </source>
</evidence>
<proteinExistence type="predicted"/>
<protein>
    <recommendedName>
        <fullName evidence="5">Tetratricopeptide repeat protein 29</fullName>
    </recommendedName>
</protein>
<dbReference type="Pfam" id="PF13424">
    <property type="entry name" value="TPR_12"/>
    <property type="match status" value="1"/>
</dbReference>
<dbReference type="PANTHER" id="PTHR46630:SF1">
    <property type="entry name" value="TETRATRICOPEPTIDE REPEAT PROTEIN 29"/>
    <property type="match status" value="1"/>
</dbReference>
<dbReference type="InterPro" id="IPR011990">
    <property type="entry name" value="TPR-like_helical_dom_sf"/>
</dbReference>
<evidence type="ECO:0000256" key="3">
    <source>
        <dbReference type="ARBA" id="ARBA00022737"/>
    </source>
</evidence>
<comment type="subcellular location">
    <subcellularLocation>
        <location evidence="1">Cytoplasm</location>
    </subcellularLocation>
</comment>
<dbReference type="Gene3D" id="1.25.40.10">
    <property type="entry name" value="Tetratricopeptide repeat domain"/>
    <property type="match status" value="1"/>
</dbReference>
<organism evidence="8 9">
    <name type="scientific">Galeopterus variegatus</name>
    <name type="common">Malayan flying lemur</name>
    <name type="synonym">Cynocephalus variegatus</name>
    <dbReference type="NCBI Taxonomy" id="482537"/>
    <lineage>
        <taxon>Eukaryota</taxon>
        <taxon>Metazoa</taxon>
        <taxon>Chordata</taxon>
        <taxon>Craniata</taxon>
        <taxon>Vertebrata</taxon>
        <taxon>Euteleostomi</taxon>
        <taxon>Mammalia</taxon>
        <taxon>Eutheria</taxon>
        <taxon>Euarchontoglires</taxon>
        <taxon>Dermoptera</taxon>
        <taxon>Cynocephalidae</taxon>
        <taxon>Galeopterus</taxon>
    </lineage>
</organism>
<dbReference type="PROSITE" id="PS50005">
    <property type="entry name" value="TPR"/>
    <property type="match status" value="2"/>
</dbReference>
<gene>
    <name evidence="9" type="primary">TTC29</name>
</gene>